<dbReference type="Proteomes" id="UP000590740">
    <property type="component" value="Unassembled WGS sequence"/>
</dbReference>
<comment type="caution">
    <text evidence="2">The sequence shown here is derived from an EMBL/GenBank/DDBJ whole genome shotgun (WGS) entry which is preliminary data.</text>
</comment>
<accession>A0A7W7YCU1</accession>
<reference evidence="2 3" key="1">
    <citation type="submission" date="2020-08" db="EMBL/GenBank/DDBJ databases">
        <title>Genomic Encyclopedia of Type Strains, Phase IV (KMG-IV): sequencing the most valuable type-strain genomes for metagenomic binning, comparative biology and taxonomic classification.</title>
        <authorList>
            <person name="Goeker M."/>
        </authorList>
    </citation>
    <scope>NUCLEOTIDE SEQUENCE [LARGE SCALE GENOMIC DNA]</scope>
    <source>
        <strain evidence="2 3">DSM 12252</strain>
    </source>
</reference>
<feature type="signal peptide" evidence="1">
    <location>
        <begin position="1"/>
        <end position="17"/>
    </location>
</feature>
<protein>
    <recommendedName>
        <fullName evidence="4">Sialidase</fullName>
    </recommendedName>
</protein>
<dbReference type="RefSeq" id="WP_184341027.1">
    <property type="nucleotide sequence ID" value="NZ_JACHIG010000007.1"/>
</dbReference>
<sequence length="394" mass="44368">MICRFIATLLLTSVLTAAEPYKLKLETITKGYDGKTCWVHPRAGAIPGSTPQVVLTMQKLLLTGSDVFYALNHVSTSDMARTWTQPVENTDTLGRREEAGGVIVAACDFTPKWHATSGKLLGIGHTVRYTDDKVIHERPRETCFSVYDPQHNTWSPWATLAMPADPKFYNAGAGCVQRVDLENGDILLPIYFKAQGDKYYRVTVLRCSFDGSTLRFIEQGNDVMLESGRGVYEPSLIRCAGKFYLTLRNDTAGYVCSSDDGLHFSESKRWDWSSGGDLGNYNTQQHWVAHKDHLYLVYTRRGASNDHVFRHRAPLFMAEVDKGTLTVRRETESILVPERGARLGNFGICEVSENETWVTVAEWMQKNGPDYVIKPDNQYGADNSVYAARIIWRD</sequence>
<dbReference type="EMBL" id="JACHIG010000007">
    <property type="protein sequence ID" value="MBB5033832.1"/>
    <property type="molecule type" value="Genomic_DNA"/>
</dbReference>
<name>A0A7W7YCU1_9BACT</name>
<gene>
    <name evidence="2" type="ORF">HNQ65_003422</name>
</gene>
<dbReference type="Gene3D" id="2.120.10.10">
    <property type="match status" value="1"/>
</dbReference>
<keyword evidence="3" id="KW-1185">Reference proteome</keyword>
<dbReference type="CDD" id="cd15482">
    <property type="entry name" value="Sialidase_non-viral"/>
    <property type="match status" value="1"/>
</dbReference>
<evidence type="ECO:0000256" key="1">
    <source>
        <dbReference type="SAM" id="SignalP"/>
    </source>
</evidence>
<dbReference type="SUPFAM" id="SSF50939">
    <property type="entry name" value="Sialidases"/>
    <property type="match status" value="1"/>
</dbReference>
<evidence type="ECO:0000313" key="2">
    <source>
        <dbReference type="EMBL" id="MBB5033832.1"/>
    </source>
</evidence>
<organism evidence="2 3">
    <name type="scientific">Prosthecobacter vanneervenii</name>
    <dbReference type="NCBI Taxonomy" id="48466"/>
    <lineage>
        <taxon>Bacteria</taxon>
        <taxon>Pseudomonadati</taxon>
        <taxon>Verrucomicrobiota</taxon>
        <taxon>Verrucomicrobiia</taxon>
        <taxon>Verrucomicrobiales</taxon>
        <taxon>Verrucomicrobiaceae</taxon>
        <taxon>Prosthecobacter</taxon>
    </lineage>
</organism>
<evidence type="ECO:0008006" key="4">
    <source>
        <dbReference type="Google" id="ProtNLM"/>
    </source>
</evidence>
<keyword evidence="1" id="KW-0732">Signal</keyword>
<proteinExistence type="predicted"/>
<feature type="chain" id="PRO_5030753571" description="Sialidase" evidence="1">
    <location>
        <begin position="18"/>
        <end position="394"/>
    </location>
</feature>
<dbReference type="InterPro" id="IPR036278">
    <property type="entry name" value="Sialidase_sf"/>
</dbReference>
<dbReference type="AlphaFoldDB" id="A0A7W7YCU1"/>
<evidence type="ECO:0000313" key="3">
    <source>
        <dbReference type="Proteomes" id="UP000590740"/>
    </source>
</evidence>